<protein>
    <recommendedName>
        <fullName evidence="3">histidine kinase</fullName>
        <ecNumber evidence="3">2.7.13.3</ecNumber>
    </recommendedName>
</protein>
<feature type="domain" description="Histidine kinase" evidence="9">
    <location>
        <begin position="385"/>
        <end position="493"/>
    </location>
</feature>
<dbReference type="SMART" id="SM00387">
    <property type="entry name" value="HATPase_c"/>
    <property type="match status" value="1"/>
</dbReference>
<keyword evidence="6 11" id="KW-0418">Kinase</keyword>
<feature type="domain" description="HAMP" evidence="10">
    <location>
        <begin position="207"/>
        <end position="260"/>
    </location>
</feature>
<dbReference type="SUPFAM" id="SSF158472">
    <property type="entry name" value="HAMP domain-like"/>
    <property type="match status" value="1"/>
</dbReference>
<gene>
    <name evidence="11" type="ORF">OCV77_00180</name>
</gene>
<evidence type="ECO:0000313" key="12">
    <source>
        <dbReference type="Proteomes" id="UP001652432"/>
    </source>
</evidence>
<dbReference type="EC" id="2.7.13.3" evidence="3"/>
<proteinExistence type="predicted"/>
<keyword evidence="8" id="KW-0472">Membrane</keyword>
<feature type="transmembrane region" description="Helical" evidence="8">
    <location>
        <begin position="20"/>
        <end position="38"/>
    </location>
</feature>
<dbReference type="Pfam" id="PF00672">
    <property type="entry name" value="HAMP"/>
    <property type="match status" value="1"/>
</dbReference>
<dbReference type="InterPro" id="IPR050640">
    <property type="entry name" value="Bact_2-comp_sensor_kinase"/>
</dbReference>
<dbReference type="InterPro" id="IPR010559">
    <property type="entry name" value="Sig_transdc_His_kin_internal"/>
</dbReference>
<dbReference type="Pfam" id="PF06580">
    <property type="entry name" value="His_kinase"/>
    <property type="match status" value="1"/>
</dbReference>
<evidence type="ECO:0000256" key="1">
    <source>
        <dbReference type="ARBA" id="ARBA00000085"/>
    </source>
</evidence>
<dbReference type="PANTHER" id="PTHR34220">
    <property type="entry name" value="SENSOR HISTIDINE KINASE YPDA"/>
    <property type="match status" value="1"/>
</dbReference>
<keyword evidence="8" id="KW-1133">Transmembrane helix</keyword>
<dbReference type="Gene3D" id="3.30.565.10">
    <property type="entry name" value="Histidine kinase-like ATPase, C-terminal domain"/>
    <property type="match status" value="1"/>
</dbReference>
<accession>A0ABT2SY59</accession>
<evidence type="ECO:0000259" key="10">
    <source>
        <dbReference type="PROSITE" id="PS50885"/>
    </source>
</evidence>
<evidence type="ECO:0000256" key="4">
    <source>
        <dbReference type="ARBA" id="ARBA00022553"/>
    </source>
</evidence>
<dbReference type="SMART" id="SM00304">
    <property type="entry name" value="HAMP"/>
    <property type="match status" value="1"/>
</dbReference>
<evidence type="ECO:0000256" key="6">
    <source>
        <dbReference type="ARBA" id="ARBA00022777"/>
    </source>
</evidence>
<dbReference type="PROSITE" id="PS50109">
    <property type="entry name" value="HIS_KIN"/>
    <property type="match status" value="1"/>
</dbReference>
<dbReference type="InterPro" id="IPR003660">
    <property type="entry name" value="HAMP_dom"/>
</dbReference>
<feature type="transmembrane region" description="Helical" evidence="8">
    <location>
        <begin position="186"/>
        <end position="205"/>
    </location>
</feature>
<name>A0ABT2SY59_9FIRM</name>
<dbReference type="PROSITE" id="PS50885">
    <property type="entry name" value="HAMP"/>
    <property type="match status" value="1"/>
</dbReference>
<evidence type="ECO:0000259" key="9">
    <source>
        <dbReference type="PROSITE" id="PS50109"/>
    </source>
</evidence>
<comment type="catalytic activity">
    <reaction evidence="1">
        <text>ATP + protein L-histidine = ADP + protein N-phospho-L-histidine.</text>
        <dbReference type="EC" id="2.7.13.3"/>
    </reaction>
</comment>
<dbReference type="InterPro" id="IPR005467">
    <property type="entry name" value="His_kinase_dom"/>
</dbReference>
<evidence type="ECO:0000256" key="3">
    <source>
        <dbReference type="ARBA" id="ARBA00012438"/>
    </source>
</evidence>
<keyword evidence="7" id="KW-0902">Two-component regulatory system</keyword>
<sequence length="505" mass="58188">MKMKINPKKLSLQEKMSCVFILANMLVFLVTLLLFTGINSMSREIDMVYEDNMHLNELSDALTSVQDSMTDYLNAKTSDSLEEFYRNEQTYTEMVEELNDEIAGTAFLRMERSIRYMSQEYLDVVGQTIEAKRGRNVEKYRVRYENATQMYGYIDTYINSLNNERFRNNSENYSRLSDAFRRFETISILVLTVVIVGNVVLIIRFTGGMIRPLKGLATSADEVARGNFDVELIPVAAEDEIGIVTKAFNQMVVSIRQYIERLRQSMEIQQSLKEKELMMEAHLKDAQLKYLQAQINPHFLFNTLNAGAQLAMMEGADRTYDYVQNVAEFFRYNVKKGNETVTVREEIELVDNYIYILNVRFSGEIHYEKKIEESLLSIQMPGMILQPVVENCVNHGIREMEGKGKIWLKVYQEEDVVCISVRDNGKGISPEKIEKILNGTYREEKHVGGSNGIGMDNVIARLKLYSEMDDVMSIYSDGENQGTEFVIYLKKKEEGEPYHVQDHAG</sequence>
<evidence type="ECO:0000256" key="8">
    <source>
        <dbReference type="SAM" id="Phobius"/>
    </source>
</evidence>
<evidence type="ECO:0000256" key="7">
    <source>
        <dbReference type="ARBA" id="ARBA00023012"/>
    </source>
</evidence>
<dbReference type="InterPro" id="IPR003594">
    <property type="entry name" value="HATPase_dom"/>
</dbReference>
<dbReference type="Gene3D" id="6.10.340.10">
    <property type="match status" value="1"/>
</dbReference>
<dbReference type="RefSeq" id="WP_262572223.1">
    <property type="nucleotide sequence ID" value="NZ_JAOQKJ010000001.1"/>
</dbReference>
<dbReference type="InterPro" id="IPR036890">
    <property type="entry name" value="HATPase_C_sf"/>
</dbReference>
<dbReference type="EMBL" id="JAOQKJ010000001">
    <property type="protein sequence ID" value="MCU6742930.1"/>
    <property type="molecule type" value="Genomic_DNA"/>
</dbReference>
<dbReference type="Pfam" id="PF02518">
    <property type="entry name" value="HATPase_c"/>
    <property type="match status" value="1"/>
</dbReference>
<keyword evidence="5" id="KW-0808">Transferase</keyword>
<evidence type="ECO:0000256" key="2">
    <source>
        <dbReference type="ARBA" id="ARBA00004370"/>
    </source>
</evidence>
<reference evidence="11 12" key="1">
    <citation type="journal article" date="2021" name="ISME Commun">
        <title>Automated analysis of genomic sequences facilitates high-throughput and comprehensive description of bacteria.</title>
        <authorList>
            <person name="Hitch T.C.A."/>
        </authorList>
    </citation>
    <scope>NUCLEOTIDE SEQUENCE [LARGE SCALE GENOMIC DNA]</scope>
    <source>
        <strain evidence="11 12">Sanger_18</strain>
    </source>
</reference>
<keyword evidence="12" id="KW-1185">Reference proteome</keyword>
<evidence type="ECO:0000256" key="5">
    <source>
        <dbReference type="ARBA" id="ARBA00022679"/>
    </source>
</evidence>
<dbReference type="Proteomes" id="UP001652432">
    <property type="component" value="Unassembled WGS sequence"/>
</dbReference>
<dbReference type="SUPFAM" id="SSF55874">
    <property type="entry name" value="ATPase domain of HSP90 chaperone/DNA topoisomerase II/histidine kinase"/>
    <property type="match status" value="1"/>
</dbReference>
<keyword evidence="4" id="KW-0597">Phosphoprotein</keyword>
<dbReference type="GO" id="GO:0016301">
    <property type="term" value="F:kinase activity"/>
    <property type="evidence" value="ECO:0007669"/>
    <property type="project" value="UniProtKB-KW"/>
</dbReference>
<comment type="subcellular location">
    <subcellularLocation>
        <location evidence="2">Membrane</location>
    </subcellularLocation>
</comment>
<dbReference type="CDD" id="cd06225">
    <property type="entry name" value="HAMP"/>
    <property type="match status" value="1"/>
</dbReference>
<organism evidence="11 12">
    <name type="scientific">Suilimivivens aceti</name>
    <dbReference type="NCBI Taxonomy" id="2981774"/>
    <lineage>
        <taxon>Bacteria</taxon>
        <taxon>Bacillati</taxon>
        <taxon>Bacillota</taxon>
        <taxon>Clostridia</taxon>
        <taxon>Lachnospirales</taxon>
        <taxon>Lachnospiraceae</taxon>
        <taxon>Suilimivivens</taxon>
    </lineage>
</organism>
<dbReference type="PANTHER" id="PTHR34220:SF7">
    <property type="entry name" value="SENSOR HISTIDINE KINASE YPDA"/>
    <property type="match status" value="1"/>
</dbReference>
<keyword evidence="8" id="KW-0812">Transmembrane</keyword>
<evidence type="ECO:0000313" key="11">
    <source>
        <dbReference type="EMBL" id="MCU6742930.1"/>
    </source>
</evidence>
<comment type="caution">
    <text evidence="11">The sequence shown here is derived from an EMBL/GenBank/DDBJ whole genome shotgun (WGS) entry which is preliminary data.</text>
</comment>